<organism evidence="2 3">
    <name type="scientific">Pseudomassariella vexata</name>
    <dbReference type="NCBI Taxonomy" id="1141098"/>
    <lineage>
        <taxon>Eukaryota</taxon>
        <taxon>Fungi</taxon>
        <taxon>Dikarya</taxon>
        <taxon>Ascomycota</taxon>
        <taxon>Pezizomycotina</taxon>
        <taxon>Sordariomycetes</taxon>
        <taxon>Xylariomycetidae</taxon>
        <taxon>Amphisphaeriales</taxon>
        <taxon>Pseudomassariaceae</taxon>
        <taxon>Pseudomassariella</taxon>
    </lineage>
</organism>
<keyword evidence="3" id="KW-1185">Reference proteome</keyword>
<dbReference type="GeneID" id="63779640"/>
<reference evidence="2 3" key="1">
    <citation type="submission" date="2016-07" db="EMBL/GenBank/DDBJ databases">
        <title>Pervasive Adenine N6-methylation of Active Genes in Fungi.</title>
        <authorList>
            <consortium name="DOE Joint Genome Institute"/>
            <person name="Mondo S.J."/>
            <person name="Dannebaum R.O."/>
            <person name="Kuo R.C."/>
            <person name="Labutti K."/>
            <person name="Haridas S."/>
            <person name="Kuo A."/>
            <person name="Salamov A."/>
            <person name="Ahrendt S.R."/>
            <person name="Lipzen A."/>
            <person name="Sullivan W."/>
            <person name="Andreopoulos W.B."/>
            <person name="Clum A."/>
            <person name="Lindquist E."/>
            <person name="Daum C."/>
            <person name="Ramamoorthy G.K."/>
            <person name="Gryganskyi A."/>
            <person name="Culley D."/>
            <person name="Magnuson J.K."/>
            <person name="James T.Y."/>
            <person name="O'Malley M.A."/>
            <person name="Stajich J.E."/>
            <person name="Spatafora J.W."/>
            <person name="Visel A."/>
            <person name="Grigoriev I.V."/>
        </authorList>
    </citation>
    <scope>NUCLEOTIDE SEQUENCE [LARGE SCALE GENOMIC DNA]</scope>
    <source>
        <strain evidence="2 3">CBS 129021</strain>
    </source>
</reference>
<keyword evidence="1" id="KW-0732">Signal</keyword>
<dbReference type="RefSeq" id="XP_040718703.1">
    <property type="nucleotide sequence ID" value="XM_040863428.1"/>
</dbReference>
<feature type="signal peptide" evidence="1">
    <location>
        <begin position="1"/>
        <end position="23"/>
    </location>
</feature>
<dbReference type="InParanoid" id="A0A1Y2EAX5"/>
<accession>A0A1Y2EAX5</accession>
<dbReference type="AlphaFoldDB" id="A0A1Y2EAX5"/>
<evidence type="ECO:0000313" key="2">
    <source>
        <dbReference type="EMBL" id="ORY68416.1"/>
    </source>
</evidence>
<evidence type="ECO:0000313" key="3">
    <source>
        <dbReference type="Proteomes" id="UP000193689"/>
    </source>
</evidence>
<sequence length="72" mass="7330">MKFINLSLAALLALIAAAAPSQGAPTSDELATRACRWTDAYDCYYDICTGQSGPGADLGALACLAACKTLCG</sequence>
<feature type="chain" id="PRO_5013096067" evidence="1">
    <location>
        <begin position="24"/>
        <end position="72"/>
    </location>
</feature>
<proteinExistence type="predicted"/>
<protein>
    <submittedName>
        <fullName evidence="2">Uncharacterized protein</fullName>
    </submittedName>
</protein>
<dbReference type="Proteomes" id="UP000193689">
    <property type="component" value="Unassembled WGS sequence"/>
</dbReference>
<evidence type="ECO:0000256" key="1">
    <source>
        <dbReference type="SAM" id="SignalP"/>
    </source>
</evidence>
<dbReference type="EMBL" id="MCFJ01000003">
    <property type="protein sequence ID" value="ORY68416.1"/>
    <property type="molecule type" value="Genomic_DNA"/>
</dbReference>
<comment type="caution">
    <text evidence="2">The sequence shown here is derived from an EMBL/GenBank/DDBJ whole genome shotgun (WGS) entry which is preliminary data.</text>
</comment>
<gene>
    <name evidence="2" type="ORF">BCR38DRAFT_481908</name>
</gene>
<name>A0A1Y2EAX5_9PEZI</name>